<evidence type="ECO:0000256" key="1">
    <source>
        <dbReference type="SAM" id="MobiDB-lite"/>
    </source>
</evidence>
<evidence type="ECO:0000313" key="2">
    <source>
        <dbReference type="EMBL" id="OHT12059.1"/>
    </source>
</evidence>
<dbReference type="AlphaFoldDB" id="A0A1J4KLF7"/>
<comment type="caution">
    <text evidence="2">The sequence shown here is derived from an EMBL/GenBank/DDBJ whole genome shotgun (WGS) entry which is preliminary data.</text>
</comment>
<name>A0A1J4KLF7_9EUKA</name>
<dbReference type="RefSeq" id="XP_068365195.1">
    <property type="nucleotide sequence ID" value="XM_068500069.1"/>
</dbReference>
<dbReference type="VEuPathDB" id="TrichDB:TRFO_18255"/>
<proteinExistence type="predicted"/>
<reference evidence="2" key="1">
    <citation type="submission" date="2016-10" db="EMBL/GenBank/DDBJ databases">
        <authorList>
            <person name="Benchimol M."/>
            <person name="Almeida L.G."/>
            <person name="Vasconcelos A.T."/>
            <person name="Perreira-Neves A."/>
            <person name="Rosa I.A."/>
            <person name="Tasca T."/>
            <person name="Bogo M.R."/>
            <person name="de Souza W."/>
        </authorList>
    </citation>
    <scope>NUCLEOTIDE SEQUENCE [LARGE SCALE GENOMIC DNA]</scope>
    <source>
        <strain evidence="2">K</strain>
    </source>
</reference>
<dbReference type="EMBL" id="MLAK01000572">
    <property type="protein sequence ID" value="OHT12059.1"/>
    <property type="molecule type" value="Genomic_DNA"/>
</dbReference>
<keyword evidence="3" id="KW-1185">Reference proteome</keyword>
<dbReference type="GeneID" id="94834773"/>
<feature type="compositionally biased region" description="Basic and acidic residues" evidence="1">
    <location>
        <begin position="500"/>
        <end position="526"/>
    </location>
</feature>
<feature type="compositionally biased region" description="Low complexity" evidence="1">
    <location>
        <begin position="559"/>
        <end position="579"/>
    </location>
</feature>
<feature type="region of interest" description="Disordered" evidence="1">
    <location>
        <begin position="474"/>
        <end position="620"/>
    </location>
</feature>
<protein>
    <submittedName>
        <fullName evidence="2">Uncharacterized protein</fullName>
    </submittedName>
</protein>
<gene>
    <name evidence="2" type="ORF">TRFO_18255</name>
</gene>
<feature type="compositionally biased region" description="Pro residues" evidence="1">
    <location>
        <begin position="611"/>
        <end position="620"/>
    </location>
</feature>
<sequence>MCASQLDLKALKAGTGSAFLQQLANVPKNLNENNLKSFYSECFDLFDRKDLSNLTMSQVLSAITKSLSTQGNLEAFIDWRYPEKLPFKKFFLQEQILDLIYIIVFYAPRGMNRETSKLFGHLIGRYTRKCLTIFSVFAERFQIVLNPWPMVDLLFKYNDYFCHHSCINDYVTILVYLNQTFLDFREARQQHSWNAVCQAIERTNILGVKVNCYYALCHLYEANPLIVSSYQFPQNAADHLFVEELQHPVLSLLFRVPPNGVTIPVIKALFKLSSKNQSAFLALAKLAENRTCAIVLARDLSWLNHDTARIFAKILSFTPLRREVMRHNELITFLNSLASSKNTLDLVVASTFVRRLPLDQRFVLALQKGRFFQNYFESSLKKRDNGDASRALLQLVSVTARKAEVKEYTKICGFVSDMCRQGDINAIRAAVALARYNSCAVVFQKESLDDYFESHKNDSHSAEFLANFRKGLGGKPAKFNDTPPSKPIEKKKPSSSSSSSEKEEAPKQDKSSEEASEKSEEDRDAVQPEVSPIKIPKDKKSKGSSSSDENNDEVKEAGKSSSSSESSQQASPGSGVNSPPVSPRINGDVLPRPSQDGSQFLPGTLPGALASPPPPSRHKE</sequence>
<organism evidence="2 3">
    <name type="scientific">Tritrichomonas foetus</name>
    <dbReference type="NCBI Taxonomy" id="1144522"/>
    <lineage>
        <taxon>Eukaryota</taxon>
        <taxon>Metamonada</taxon>
        <taxon>Parabasalia</taxon>
        <taxon>Tritrichomonadida</taxon>
        <taxon>Tritrichomonadidae</taxon>
        <taxon>Tritrichomonas</taxon>
    </lineage>
</organism>
<dbReference type="Proteomes" id="UP000179807">
    <property type="component" value="Unassembled WGS sequence"/>
</dbReference>
<accession>A0A1J4KLF7</accession>
<evidence type="ECO:0000313" key="3">
    <source>
        <dbReference type="Proteomes" id="UP000179807"/>
    </source>
</evidence>